<dbReference type="SUPFAM" id="SSF82185">
    <property type="entry name" value="Histone H3 K4-specific methyltransferase SET7/9 N-terminal domain"/>
    <property type="match status" value="1"/>
</dbReference>
<protein>
    <submittedName>
        <fullName evidence="1">Uncharacterized protein</fullName>
    </submittedName>
</protein>
<dbReference type="Gene3D" id="2.20.110.10">
    <property type="entry name" value="Histone H3 K4-specific methyltransferase SET7/9 N-terminal domain"/>
    <property type="match status" value="1"/>
</dbReference>
<proteinExistence type="predicted"/>
<dbReference type="Proteomes" id="UP001501725">
    <property type="component" value="Unassembled WGS sequence"/>
</dbReference>
<comment type="caution">
    <text evidence="1">The sequence shown here is derived from an EMBL/GenBank/DDBJ whole genome shotgun (WGS) entry which is preliminary data.</text>
</comment>
<organism evidence="1 2">
    <name type="scientific">Flaviaesturariibacter amylovorans</name>
    <dbReference type="NCBI Taxonomy" id="1084520"/>
    <lineage>
        <taxon>Bacteria</taxon>
        <taxon>Pseudomonadati</taxon>
        <taxon>Bacteroidota</taxon>
        <taxon>Chitinophagia</taxon>
        <taxon>Chitinophagales</taxon>
        <taxon>Chitinophagaceae</taxon>
        <taxon>Flaviaestuariibacter</taxon>
    </lineage>
</organism>
<reference evidence="2" key="1">
    <citation type="journal article" date="2019" name="Int. J. Syst. Evol. Microbiol.">
        <title>The Global Catalogue of Microorganisms (GCM) 10K type strain sequencing project: providing services to taxonomists for standard genome sequencing and annotation.</title>
        <authorList>
            <consortium name="The Broad Institute Genomics Platform"/>
            <consortium name="The Broad Institute Genome Sequencing Center for Infectious Disease"/>
            <person name="Wu L."/>
            <person name="Ma J."/>
        </authorList>
    </citation>
    <scope>NUCLEOTIDE SEQUENCE [LARGE SCALE GENOMIC DNA]</scope>
    <source>
        <strain evidence="2">JCM 17919</strain>
    </source>
</reference>
<sequence>MYVGDRLMRESFYQNGKRHGEERAFDTYSRIAERNVYHMGTIVGPLEEFDSGRLRKKTTYVNGDALMTQYFDLTTGKMSGQVIHRH</sequence>
<keyword evidence="2" id="KW-1185">Reference proteome</keyword>
<accession>A0ABP8HUP6</accession>
<gene>
    <name evidence="1" type="ORF">GCM10023184_46350</name>
</gene>
<evidence type="ECO:0000313" key="2">
    <source>
        <dbReference type="Proteomes" id="UP001501725"/>
    </source>
</evidence>
<evidence type="ECO:0000313" key="1">
    <source>
        <dbReference type="EMBL" id="GAA4344752.1"/>
    </source>
</evidence>
<name>A0ABP8HUP6_9BACT</name>
<dbReference type="EMBL" id="BAABGY010000020">
    <property type="protein sequence ID" value="GAA4344752.1"/>
    <property type="molecule type" value="Genomic_DNA"/>
</dbReference>